<dbReference type="EMBL" id="RWGW01000013">
    <property type="protein sequence ID" value="RSK30978.1"/>
    <property type="molecule type" value="Genomic_DNA"/>
</dbReference>
<proteinExistence type="predicted"/>
<accession>A0ABX9ZD40</accession>
<keyword evidence="2" id="KW-1185">Reference proteome</keyword>
<organism evidence="1 2">
    <name type="scientific">Bhargavaea beijingensis</name>
    <dbReference type="NCBI Taxonomy" id="426756"/>
    <lineage>
        <taxon>Bacteria</taxon>
        <taxon>Bacillati</taxon>
        <taxon>Bacillota</taxon>
        <taxon>Bacilli</taxon>
        <taxon>Bacillales</taxon>
        <taxon>Caryophanaceae</taxon>
        <taxon>Bhargavaea</taxon>
    </lineage>
</organism>
<protein>
    <submittedName>
        <fullName evidence="1">Uncharacterized protein</fullName>
    </submittedName>
</protein>
<gene>
    <name evidence="1" type="ORF">EJA12_09685</name>
</gene>
<name>A0ABX9ZD40_9BACL</name>
<dbReference type="RefSeq" id="WP_125904082.1">
    <property type="nucleotide sequence ID" value="NZ_RWGW01000013.1"/>
</dbReference>
<evidence type="ECO:0000313" key="1">
    <source>
        <dbReference type="EMBL" id="RSK30978.1"/>
    </source>
</evidence>
<reference evidence="1 2" key="1">
    <citation type="submission" date="2018-12" db="EMBL/GenBank/DDBJ databases">
        <title>Comparitive functional genomics of dry heat resistant strains isolated from the viking spacecraft.</title>
        <authorList>
            <person name="Seuylemezian A."/>
            <person name="Vaishampayan P."/>
        </authorList>
    </citation>
    <scope>NUCLEOTIDE SEQUENCE [LARGE SCALE GENOMIC DNA]</scope>
    <source>
        <strain evidence="1 2">M6-11</strain>
    </source>
</reference>
<dbReference type="Proteomes" id="UP000272481">
    <property type="component" value="Unassembled WGS sequence"/>
</dbReference>
<evidence type="ECO:0000313" key="2">
    <source>
        <dbReference type="Proteomes" id="UP000272481"/>
    </source>
</evidence>
<comment type="caution">
    <text evidence="1">The sequence shown here is derived from an EMBL/GenBank/DDBJ whole genome shotgun (WGS) entry which is preliminary data.</text>
</comment>
<sequence>MIDIHRGTIRPNFKQDLTRLETLGIHQAIEILDDAGILPDLDPSQFAYSSSGEYATYKHTGDPYHIEDSDAGRYETLLFFAVTYGNTLHFATRDGEGNRTYYRVTGF</sequence>